<protein>
    <submittedName>
        <fullName evidence="9">High-affinity gluconate transporter</fullName>
    </submittedName>
</protein>
<feature type="transmembrane region" description="Helical" evidence="8">
    <location>
        <begin position="189"/>
        <end position="210"/>
    </location>
</feature>
<evidence type="ECO:0000256" key="3">
    <source>
        <dbReference type="ARBA" id="ARBA00022475"/>
    </source>
</evidence>
<feature type="transmembrane region" description="Helical" evidence="8">
    <location>
        <begin position="32"/>
        <end position="53"/>
    </location>
</feature>
<dbReference type="AlphaFoldDB" id="A0A6J5B5Q1"/>
<evidence type="ECO:0000256" key="6">
    <source>
        <dbReference type="ARBA" id="ARBA00023136"/>
    </source>
</evidence>
<gene>
    <name evidence="9" type="primary">gntT</name>
    <name evidence="9" type="ORF">LMG26845_04761</name>
</gene>
<evidence type="ECO:0000256" key="1">
    <source>
        <dbReference type="ARBA" id="ARBA00004651"/>
    </source>
</evidence>
<dbReference type="NCBIfam" id="TIGR00791">
    <property type="entry name" value="gntP"/>
    <property type="match status" value="1"/>
</dbReference>
<dbReference type="Pfam" id="PF02447">
    <property type="entry name" value="GntP_permease"/>
    <property type="match status" value="1"/>
</dbReference>
<dbReference type="GeneID" id="92900643"/>
<keyword evidence="4 8" id="KW-0812">Transmembrane</keyword>
<evidence type="ECO:0000313" key="10">
    <source>
        <dbReference type="Proteomes" id="UP000507979"/>
    </source>
</evidence>
<feature type="transmembrane region" description="Helical" evidence="8">
    <location>
        <begin position="357"/>
        <end position="385"/>
    </location>
</feature>
<keyword evidence="5 8" id="KW-1133">Transmembrane helix</keyword>
<dbReference type="PANTHER" id="PTHR30354:SF22">
    <property type="entry name" value="HIGH-AFFINITY GLUCONATE TRANSPORTER"/>
    <property type="match status" value="1"/>
</dbReference>
<evidence type="ECO:0000256" key="8">
    <source>
        <dbReference type="SAM" id="Phobius"/>
    </source>
</evidence>
<dbReference type="EMBL" id="CADIJR010000063">
    <property type="protein sequence ID" value="CAB3691311.1"/>
    <property type="molecule type" value="Genomic_DNA"/>
</dbReference>
<dbReference type="GO" id="GO:0005886">
    <property type="term" value="C:plasma membrane"/>
    <property type="evidence" value="ECO:0007669"/>
    <property type="project" value="UniProtKB-SubCell"/>
</dbReference>
<feature type="transmembrane region" description="Helical" evidence="8">
    <location>
        <begin position="149"/>
        <end position="168"/>
    </location>
</feature>
<sequence length="462" mass="47656">MSSFDIQLLLTALVSVLVLVALIVSRIRMHPLLALLIVSIGVGFATGMEPTAIVKNLTDGAGKTLGAVGVVIALGAMLGKILADSGTTERLANAILNRTSARMIPWTMTLVAFIIGIPMFFEVGLVVMLPLIFSVARKLEGQERFKGSAYVYVGVPVISALAAMHGMVPPHPGPLTAIASLKTTVGPTMIYGFLAALPAMILGGPLYGAFIAPRMTTRPDEALLEQFTAVRAADAGHSVPGVGLGVLAALLPALLMLLHAVAEMLLPKTSPLMHVAAFLGNPLVAMLLGVLFAAVALVLARGGDAEKLRDALGKSLKPIAGIMLIIAGGGAFQQVLTSAKVGDAIVHLTHQFAFPPLVLGWLIAMLLSVSTGSATVGIVGAAGLLAPLAGADPSLNLPLLALSIGCGSLFFNYANHAGFWMVKESFGMTMGEATKTISVVQSIVSVVGLVMVLLFNMLPALG</sequence>
<evidence type="ECO:0000256" key="7">
    <source>
        <dbReference type="ARBA" id="ARBA00049663"/>
    </source>
</evidence>
<reference evidence="9 10" key="1">
    <citation type="submission" date="2020-04" db="EMBL/GenBank/DDBJ databases">
        <authorList>
            <person name="De Canck E."/>
        </authorList>
    </citation>
    <scope>NUCLEOTIDE SEQUENCE [LARGE SCALE GENOMIC DNA]</scope>
    <source>
        <strain evidence="9 10">LMG 26845</strain>
    </source>
</reference>
<evidence type="ECO:0000256" key="5">
    <source>
        <dbReference type="ARBA" id="ARBA00022989"/>
    </source>
</evidence>
<comment type="similarity">
    <text evidence="7">Belongs to the GntP permease family.</text>
</comment>
<dbReference type="GO" id="GO:0015128">
    <property type="term" value="F:gluconate transmembrane transporter activity"/>
    <property type="evidence" value="ECO:0007669"/>
    <property type="project" value="InterPro"/>
</dbReference>
<feature type="transmembrane region" description="Helical" evidence="8">
    <location>
        <begin position="436"/>
        <end position="458"/>
    </location>
</feature>
<evidence type="ECO:0000256" key="4">
    <source>
        <dbReference type="ARBA" id="ARBA00022692"/>
    </source>
</evidence>
<feature type="transmembrane region" description="Helical" evidence="8">
    <location>
        <begin position="6"/>
        <end position="25"/>
    </location>
</feature>
<keyword evidence="2" id="KW-0813">Transport</keyword>
<accession>A0A6J5B5Q1</accession>
<proteinExistence type="inferred from homology"/>
<dbReference type="PANTHER" id="PTHR30354">
    <property type="entry name" value="GNT FAMILY GLUCONATE TRANSPORTER"/>
    <property type="match status" value="1"/>
</dbReference>
<feature type="transmembrane region" description="Helical" evidence="8">
    <location>
        <begin position="278"/>
        <end position="299"/>
    </location>
</feature>
<evidence type="ECO:0000256" key="2">
    <source>
        <dbReference type="ARBA" id="ARBA00022448"/>
    </source>
</evidence>
<keyword evidence="6 8" id="KW-0472">Membrane</keyword>
<dbReference type="InterPro" id="IPR003474">
    <property type="entry name" value="Glcn_transporter"/>
</dbReference>
<name>A0A6J5B5Q1_9BURK</name>
<comment type="subcellular location">
    <subcellularLocation>
        <location evidence="1">Cell membrane</location>
        <topology evidence="1">Multi-pass membrane protein</topology>
    </subcellularLocation>
</comment>
<dbReference type="RefSeq" id="WP_054433707.1">
    <property type="nucleotide sequence ID" value="NZ_CADIJR010000063.1"/>
</dbReference>
<keyword evidence="10" id="KW-1185">Reference proteome</keyword>
<dbReference type="Proteomes" id="UP000507979">
    <property type="component" value="Unassembled WGS sequence"/>
</dbReference>
<feature type="transmembrane region" description="Helical" evidence="8">
    <location>
        <begin position="244"/>
        <end position="266"/>
    </location>
</feature>
<feature type="transmembrane region" description="Helical" evidence="8">
    <location>
        <begin position="397"/>
        <end position="415"/>
    </location>
</feature>
<feature type="transmembrane region" description="Helical" evidence="8">
    <location>
        <begin position="104"/>
        <end position="129"/>
    </location>
</feature>
<keyword evidence="3" id="KW-1003">Cell membrane</keyword>
<dbReference type="PIRSF" id="PIRSF002746">
    <property type="entry name" value="Gluconate_transporter"/>
    <property type="match status" value="1"/>
</dbReference>
<organism evidence="9 10">
    <name type="scientific">Achromobacter insuavis</name>
    <dbReference type="NCBI Taxonomy" id="1287735"/>
    <lineage>
        <taxon>Bacteria</taxon>
        <taxon>Pseudomonadati</taxon>
        <taxon>Pseudomonadota</taxon>
        <taxon>Betaproteobacteria</taxon>
        <taxon>Burkholderiales</taxon>
        <taxon>Alcaligenaceae</taxon>
        <taxon>Achromobacter</taxon>
    </lineage>
</organism>
<evidence type="ECO:0000313" key="9">
    <source>
        <dbReference type="EMBL" id="CAB3691311.1"/>
    </source>
</evidence>